<proteinExistence type="predicted"/>
<evidence type="ECO:0000313" key="2">
    <source>
        <dbReference type="Ensembl" id="ENSMMUP00000073854.1"/>
    </source>
</evidence>
<sequence length="66" mass="7559">MYLKPSLFLVLYFLSGSCKEVVLNKLNKNRKPIAWPLFLHRWSLSLRRTVCELPAAVATCSHPATE</sequence>
<name>A0A5F8AAA7_MACMU</name>
<reference evidence="2" key="3">
    <citation type="submission" date="2025-08" db="UniProtKB">
        <authorList>
            <consortium name="Ensembl"/>
        </authorList>
    </citation>
    <scope>IDENTIFICATION</scope>
    <source>
        <strain evidence="2">17573</strain>
    </source>
</reference>
<accession>A0A5F8AAA7</accession>
<reference evidence="2" key="4">
    <citation type="submission" date="2025-09" db="UniProtKB">
        <authorList>
            <consortium name="Ensembl"/>
        </authorList>
    </citation>
    <scope>IDENTIFICATION</scope>
    <source>
        <strain evidence="2">17573</strain>
    </source>
</reference>
<dbReference type="GeneTree" id="ENSGT00910000148375"/>
<reference evidence="2" key="2">
    <citation type="submission" date="2019-01" db="EMBL/GenBank/DDBJ databases">
        <authorList>
            <person name="Graves T."/>
            <person name="Eichler E.E."/>
            <person name="Wilson R.K."/>
        </authorList>
    </citation>
    <scope>NUCLEOTIDE SEQUENCE [LARGE SCALE GENOMIC DNA]</scope>
    <source>
        <strain evidence="2">17573</strain>
    </source>
</reference>
<feature type="signal peptide" evidence="1">
    <location>
        <begin position="1"/>
        <end position="18"/>
    </location>
</feature>
<dbReference type="PROSITE" id="PS51257">
    <property type="entry name" value="PROKAR_LIPOPROTEIN"/>
    <property type="match status" value="1"/>
</dbReference>
<evidence type="ECO:0000313" key="3">
    <source>
        <dbReference type="Proteomes" id="UP000006718"/>
    </source>
</evidence>
<dbReference type="AlphaFoldDB" id="A0A5F8AAA7"/>
<dbReference type="VEuPathDB" id="HostDB:ENSMMUG00000053735"/>
<keyword evidence="1" id="KW-0732">Signal</keyword>
<evidence type="ECO:0000256" key="1">
    <source>
        <dbReference type="SAM" id="SignalP"/>
    </source>
</evidence>
<protein>
    <recommendedName>
        <fullName evidence="4">Secreted protein</fullName>
    </recommendedName>
</protein>
<dbReference type="Proteomes" id="UP000006718">
    <property type="component" value="Chromosome 1"/>
</dbReference>
<evidence type="ECO:0008006" key="4">
    <source>
        <dbReference type="Google" id="ProtNLM"/>
    </source>
</evidence>
<keyword evidence="3" id="KW-1185">Reference proteome</keyword>
<feature type="chain" id="PRO_5023831280" description="Secreted protein" evidence="1">
    <location>
        <begin position="19"/>
        <end position="66"/>
    </location>
</feature>
<reference evidence="3" key="1">
    <citation type="journal article" date="2007" name="Science">
        <title>Evolutionary and biomedical insights from the rhesus macaque genome.</title>
        <authorList>
            <person name="Gibbs R.A."/>
            <person name="Rogers J."/>
            <person name="Katze M.G."/>
            <person name="Bumgarner R."/>
            <person name="Weinstock G.M."/>
            <person name="Mardis E.R."/>
            <person name="Remington K.A."/>
            <person name="Strausberg R.L."/>
            <person name="Venter J.C."/>
            <person name="Wilson R.K."/>
            <person name="Batzer M.A."/>
            <person name="Bustamante C.D."/>
            <person name="Eichler E.E."/>
            <person name="Hahn M.W."/>
            <person name="Hardison R.C."/>
            <person name="Makova K.D."/>
            <person name="Miller W."/>
            <person name="Milosavljevic A."/>
            <person name="Palermo R.E."/>
            <person name="Siepel A."/>
            <person name="Sikela J.M."/>
            <person name="Attaway T."/>
            <person name="Bell S."/>
            <person name="Bernard K.E."/>
            <person name="Buhay C.J."/>
            <person name="Chandrabose M.N."/>
            <person name="Dao M."/>
            <person name="Davis C."/>
            <person name="Delehaunty K.D."/>
            <person name="Ding Y."/>
            <person name="Dinh H.H."/>
            <person name="Dugan-Rocha S."/>
            <person name="Fulton L.A."/>
            <person name="Gabisi R.A."/>
            <person name="Garner T.T."/>
            <person name="Godfrey J."/>
            <person name="Hawes A.C."/>
            <person name="Hernandez J."/>
            <person name="Hines S."/>
            <person name="Holder M."/>
            <person name="Hume J."/>
            <person name="Jhangiani S.N."/>
            <person name="Joshi V."/>
            <person name="Khan Z.M."/>
            <person name="Kirkness E.F."/>
            <person name="Cree A."/>
            <person name="Fowler R.G."/>
            <person name="Lee S."/>
            <person name="Lewis L.R."/>
            <person name="Li Z."/>
            <person name="Liu Y.-S."/>
            <person name="Moore S.M."/>
            <person name="Muzny D."/>
            <person name="Nazareth L.V."/>
            <person name="Ngo D.N."/>
            <person name="Okwuonu G.O."/>
            <person name="Pai G."/>
            <person name="Parker D."/>
            <person name="Paul H.A."/>
            <person name="Pfannkoch C."/>
            <person name="Pohl C.S."/>
            <person name="Rogers Y.-H.C."/>
            <person name="Ruiz S.J."/>
            <person name="Sabo A."/>
            <person name="Santibanez J."/>
            <person name="Schneider B.W."/>
            <person name="Smith S.M."/>
            <person name="Sodergren E."/>
            <person name="Svatek A.F."/>
            <person name="Utterback T.R."/>
            <person name="Vattathil S."/>
            <person name="Warren W."/>
            <person name="White C.S."/>
            <person name="Chinwalla A.T."/>
            <person name="Feng Y."/>
            <person name="Halpern A.L."/>
            <person name="Hillier L.W."/>
            <person name="Huang X."/>
            <person name="Minx P."/>
            <person name="Nelson J.O."/>
            <person name="Pepin K.H."/>
            <person name="Qin X."/>
            <person name="Sutton G.G."/>
            <person name="Venter E."/>
            <person name="Walenz B.P."/>
            <person name="Wallis J.W."/>
            <person name="Worley K.C."/>
            <person name="Yang S.-P."/>
            <person name="Jones S.M."/>
            <person name="Marra M.A."/>
            <person name="Rocchi M."/>
            <person name="Schein J.E."/>
            <person name="Baertsch R."/>
            <person name="Clarke L."/>
            <person name="Csuros M."/>
            <person name="Glasscock J."/>
            <person name="Harris R.A."/>
            <person name="Havlak P."/>
            <person name="Jackson A.R."/>
            <person name="Jiang H."/>
            <person name="Liu Y."/>
            <person name="Messina D.N."/>
            <person name="Shen Y."/>
            <person name="Song H.X.-Z."/>
            <person name="Wylie T."/>
            <person name="Zhang L."/>
            <person name="Birney E."/>
            <person name="Han K."/>
            <person name="Konkel M.K."/>
            <person name="Lee J."/>
            <person name="Smit A.F.A."/>
            <person name="Ullmer B."/>
            <person name="Wang H."/>
            <person name="Xing J."/>
            <person name="Burhans R."/>
            <person name="Cheng Z."/>
            <person name="Karro J.E."/>
            <person name="Ma J."/>
            <person name="Raney B."/>
            <person name="She X."/>
            <person name="Cox M.J."/>
            <person name="Demuth J.P."/>
            <person name="Dumas L.J."/>
            <person name="Han S.-G."/>
            <person name="Hopkins J."/>
            <person name="Karimpour-Fard A."/>
            <person name="Kim Y.H."/>
            <person name="Pollack J.R."/>
            <person name="Vinar T."/>
            <person name="Addo-Quaye C."/>
            <person name="Degenhardt J."/>
            <person name="Denby A."/>
            <person name="Hubisz M.J."/>
            <person name="Indap A."/>
            <person name="Kosiol C."/>
            <person name="Lahn B.T."/>
            <person name="Lawson H.A."/>
            <person name="Marklein A."/>
            <person name="Nielsen R."/>
            <person name="Vallender E.J."/>
            <person name="Clark A.G."/>
            <person name="Ferguson B."/>
            <person name="Hernandez R.D."/>
            <person name="Hirani K."/>
            <person name="Kehrer-Sawatzki H."/>
            <person name="Kolb J."/>
            <person name="Patil S."/>
            <person name="Pu L.-L."/>
            <person name="Ren Y."/>
            <person name="Smith D.G."/>
            <person name="Wheeler D.A."/>
            <person name="Schenck I."/>
            <person name="Ball E.V."/>
            <person name="Chen R."/>
            <person name="Cooper D.N."/>
            <person name="Giardine B."/>
            <person name="Hsu F."/>
            <person name="Kent W.J."/>
            <person name="Lesk A."/>
            <person name="Nelson D.L."/>
            <person name="O'brien W.E."/>
            <person name="Pruefer K."/>
            <person name="Stenson P.D."/>
            <person name="Wallace J.C."/>
            <person name="Ke H."/>
            <person name="Liu X.-M."/>
            <person name="Wang P."/>
            <person name="Xiang A.P."/>
            <person name="Yang F."/>
            <person name="Barber G.P."/>
            <person name="Haussler D."/>
            <person name="Karolchik D."/>
            <person name="Kern A.D."/>
            <person name="Kuhn R.M."/>
            <person name="Smith K.E."/>
            <person name="Zwieg A.S."/>
        </authorList>
    </citation>
    <scope>NUCLEOTIDE SEQUENCE [LARGE SCALE GENOMIC DNA]</scope>
    <source>
        <strain evidence="3">17573</strain>
    </source>
</reference>
<dbReference type="Bgee" id="ENSMMUG00000053735">
    <property type="expression patterns" value="Expressed in ileum and 22 other cell types or tissues"/>
</dbReference>
<organism evidence="2 3">
    <name type="scientific">Macaca mulatta</name>
    <name type="common">Rhesus macaque</name>
    <dbReference type="NCBI Taxonomy" id="9544"/>
    <lineage>
        <taxon>Eukaryota</taxon>
        <taxon>Metazoa</taxon>
        <taxon>Chordata</taxon>
        <taxon>Craniata</taxon>
        <taxon>Vertebrata</taxon>
        <taxon>Euteleostomi</taxon>
        <taxon>Mammalia</taxon>
        <taxon>Eutheria</taxon>
        <taxon>Euarchontoglires</taxon>
        <taxon>Primates</taxon>
        <taxon>Haplorrhini</taxon>
        <taxon>Catarrhini</taxon>
        <taxon>Cercopithecidae</taxon>
        <taxon>Cercopithecinae</taxon>
        <taxon>Macaca</taxon>
    </lineage>
</organism>
<dbReference type="InParanoid" id="A0A5F8AAA7"/>
<dbReference type="Ensembl" id="ENSMMUT00000092226.1">
    <property type="protein sequence ID" value="ENSMMUP00000073854.1"/>
    <property type="gene ID" value="ENSMMUG00000053735.1"/>
</dbReference>
<dbReference type="OMA" id="CSHPATE"/>